<reference evidence="5" key="1">
    <citation type="journal article" date="2020" name="Microorganisms">
        <title>Reliable Identification of Environmental Pseudomonas Isolates Using the rpoD Gene.</title>
        <authorList>
            <consortium name="The Broad Institute Genome Sequencing Platform"/>
            <person name="Girard L."/>
            <person name="Lood C."/>
            <person name="Rokni-Zadeh H."/>
            <person name="van Noort V."/>
            <person name="Lavigne R."/>
            <person name="De Mot R."/>
        </authorList>
    </citation>
    <scope>NUCLEOTIDE SEQUENCE [LARGE SCALE GENOMIC DNA]</scope>
    <source>
        <strain evidence="5">SWRI145</strain>
    </source>
</reference>
<evidence type="ECO:0000256" key="2">
    <source>
        <dbReference type="ARBA" id="ARBA00022801"/>
    </source>
</evidence>
<evidence type="ECO:0000256" key="1">
    <source>
        <dbReference type="ARBA" id="ARBA00006499"/>
    </source>
</evidence>
<protein>
    <submittedName>
        <fullName evidence="5">Dienelactone hydrolase family protein</fullName>
    </submittedName>
</protein>
<feature type="signal peptide" evidence="3">
    <location>
        <begin position="1"/>
        <end position="18"/>
    </location>
</feature>
<dbReference type="PANTHER" id="PTHR10655">
    <property type="entry name" value="LYSOPHOSPHOLIPASE-RELATED"/>
    <property type="match status" value="1"/>
</dbReference>
<dbReference type="AlphaFoldDB" id="A0A8H9Z249"/>
<keyword evidence="2 5" id="KW-0378">Hydrolase</keyword>
<sequence length="242" mass="26349">MLKLFALALTLLAGAAHADDTLHTDLPLSYLEQTQGDARNQPLVIFLHGFGSNEEDLFGIKDALPSTWTYLSVRAPMPVDPNGFRWFTKTPGDGDYDGVTADLQRSAGLIKDFVAKATAKYHTRSDRVFLIGFSQGAIMSYEVALRDPQLVRGIAALSGSVLPVLKAELKPDESLGKLAIFIGHGTLDQALPYASATRANEVLTGLGLKPEFHGYPGMNHTVSEAEVQDLKIWLEKSLRQTP</sequence>
<feature type="chain" id="PRO_5044691660" evidence="3">
    <location>
        <begin position="19"/>
        <end position="242"/>
    </location>
</feature>
<evidence type="ECO:0000259" key="4">
    <source>
        <dbReference type="Pfam" id="PF02230"/>
    </source>
</evidence>
<comment type="similarity">
    <text evidence="1">Belongs to the AB hydrolase superfamily. AB hydrolase 2 family.</text>
</comment>
<keyword evidence="3" id="KW-0732">Signal</keyword>
<dbReference type="Pfam" id="PF02230">
    <property type="entry name" value="Abhydrolase_2"/>
    <property type="match status" value="1"/>
</dbReference>
<feature type="domain" description="Phospholipase/carboxylesterase/thioesterase" evidence="4">
    <location>
        <begin position="35"/>
        <end position="237"/>
    </location>
</feature>
<dbReference type="InterPro" id="IPR050565">
    <property type="entry name" value="LYPA1-2/EST-like"/>
</dbReference>
<dbReference type="RefSeq" id="WP_065876181.1">
    <property type="nucleotide sequence ID" value="NZ_CP077084.1"/>
</dbReference>
<dbReference type="Proteomes" id="UP000615613">
    <property type="component" value="Chromosome"/>
</dbReference>
<reference evidence="6" key="2">
    <citation type="submission" date="2021-06" db="EMBL/GenBank/DDBJ databases">
        <title>Updating the genus Pseudomonas: Description of 43 new species and partition of the Pseudomonas putida group.</title>
        <authorList>
            <person name="Girard L."/>
            <person name="Lood C."/>
            <person name="Vandamme P."/>
            <person name="Rokni-Zadeh H."/>
            <person name="van Noort V."/>
            <person name="Hofte M."/>
            <person name="Lavigne R."/>
            <person name="De Mot R."/>
        </authorList>
    </citation>
    <scope>NUCLEOTIDE SEQUENCE</scope>
    <source>
        <strain evidence="6">SWRI145</strain>
    </source>
</reference>
<dbReference type="PANTHER" id="PTHR10655:SF17">
    <property type="entry name" value="LYSOPHOSPHOLIPASE-LIKE PROTEIN 1"/>
    <property type="match status" value="1"/>
</dbReference>
<dbReference type="SUPFAM" id="SSF53474">
    <property type="entry name" value="alpha/beta-Hydrolases"/>
    <property type="match status" value="1"/>
</dbReference>
<dbReference type="EMBL" id="JABWQF010000054">
    <property type="protein sequence ID" value="MBC3298883.1"/>
    <property type="molecule type" value="Genomic_DNA"/>
</dbReference>
<evidence type="ECO:0000313" key="5">
    <source>
        <dbReference type="EMBL" id="MBC3298883.1"/>
    </source>
</evidence>
<dbReference type="InterPro" id="IPR029058">
    <property type="entry name" value="AB_hydrolase_fold"/>
</dbReference>
<evidence type="ECO:0000313" key="7">
    <source>
        <dbReference type="Proteomes" id="UP000615613"/>
    </source>
</evidence>
<name>A0A8H9Z249_9PSED</name>
<dbReference type="EMBL" id="CP077084">
    <property type="protein sequence ID" value="QXH86216.1"/>
    <property type="molecule type" value="Genomic_DNA"/>
</dbReference>
<keyword evidence="7" id="KW-1185">Reference proteome</keyword>
<dbReference type="InterPro" id="IPR003140">
    <property type="entry name" value="PLipase/COase/thioEstase"/>
</dbReference>
<evidence type="ECO:0000313" key="6">
    <source>
        <dbReference type="EMBL" id="QXH86216.1"/>
    </source>
</evidence>
<accession>A0A8H9Z249</accession>
<proteinExistence type="inferred from homology"/>
<dbReference type="Gene3D" id="3.40.50.1820">
    <property type="entry name" value="alpha/beta hydrolase"/>
    <property type="match status" value="1"/>
</dbReference>
<evidence type="ECO:0000256" key="3">
    <source>
        <dbReference type="SAM" id="SignalP"/>
    </source>
</evidence>
<organism evidence="5">
    <name type="scientific">Pseudomonas tritici</name>
    <dbReference type="NCBI Taxonomy" id="2745518"/>
    <lineage>
        <taxon>Bacteria</taxon>
        <taxon>Pseudomonadati</taxon>
        <taxon>Pseudomonadota</taxon>
        <taxon>Gammaproteobacteria</taxon>
        <taxon>Pseudomonadales</taxon>
        <taxon>Pseudomonadaceae</taxon>
        <taxon>Pseudomonas</taxon>
    </lineage>
</organism>
<gene>
    <name evidence="6" type="ORF">HU722_0012265</name>
    <name evidence="5" type="ORF">HU722_45915</name>
</gene>
<dbReference type="GO" id="GO:0016787">
    <property type="term" value="F:hydrolase activity"/>
    <property type="evidence" value="ECO:0007669"/>
    <property type="project" value="UniProtKB-KW"/>
</dbReference>
<dbReference type="KEGG" id="ptrt:HU722_0012265"/>